<proteinExistence type="inferred from homology"/>
<evidence type="ECO:0000256" key="5">
    <source>
        <dbReference type="ARBA" id="ARBA00022694"/>
    </source>
</evidence>
<keyword evidence="8" id="KW-0067">ATP-binding</keyword>
<evidence type="ECO:0000256" key="9">
    <source>
        <dbReference type="ARBA" id="ARBA00022842"/>
    </source>
</evidence>
<dbReference type="Pfam" id="PF02367">
    <property type="entry name" value="TsaE"/>
    <property type="match status" value="1"/>
</dbReference>
<dbReference type="GO" id="GO:0005524">
    <property type="term" value="F:ATP binding"/>
    <property type="evidence" value="ECO:0007669"/>
    <property type="project" value="UniProtKB-KW"/>
</dbReference>
<comment type="caution">
    <text evidence="11">The sequence shown here is derived from an EMBL/GenBank/DDBJ whole genome shotgun (WGS) entry which is preliminary data.</text>
</comment>
<keyword evidence="9" id="KW-0460">Magnesium</keyword>
<dbReference type="EMBL" id="PIPQ01000002">
    <property type="protein sequence ID" value="RUO42782.1"/>
    <property type="molecule type" value="Genomic_DNA"/>
</dbReference>
<evidence type="ECO:0000256" key="1">
    <source>
        <dbReference type="ARBA" id="ARBA00004496"/>
    </source>
</evidence>
<comment type="subcellular location">
    <subcellularLocation>
        <location evidence="1">Cytoplasm</location>
    </subcellularLocation>
</comment>
<evidence type="ECO:0000256" key="3">
    <source>
        <dbReference type="ARBA" id="ARBA00019010"/>
    </source>
</evidence>
<dbReference type="GO" id="GO:0016740">
    <property type="term" value="F:transferase activity"/>
    <property type="evidence" value="ECO:0007669"/>
    <property type="project" value="UniProtKB-KW"/>
</dbReference>
<dbReference type="RefSeq" id="WP_126756997.1">
    <property type="nucleotide sequence ID" value="NZ_PIPQ01000002.1"/>
</dbReference>
<dbReference type="GO" id="GO:0005737">
    <property type="term" value="C:cytoplasm"/>
    <property type="evidence" value="ECO:0007669"/>
    <property type="project" value="UniProtKB-SubCell"/>
</dbReference>
<dbReference type="PANTHER" id="PTHR33540:SF2">
    <property type="entry name" value="TRNA THREONYLCARBAMOYLADENOSINE BIOSYNTHESIS PROTEIN TSAE"/>
    <property type="match status" value="1"/>
</dbReference>
<evidence type="ECO:0000313" key="11">
    <source>
        <dbReference type="EMBL" id="RUO42782.1"/>
    </source>
</evidence>
<evidence type="ECO:0000256" key="7">
    <source>
        <dbReference type="ARBA" id="ARBA00022741"/>
    </source>
</evidence>
<dbReference type="InterPro" id="IPR003442">
    <property type="entry name" value="T6A_TsaE"/>
</dbReference>
<keyword evidence="12" id="KW-1185">Reference proteome</keyword>
<accession>A0A432X7H9</accession>
<dbReference type="Gene3D" id="3.40.50.300">
    <property type="entry name" value="P-loop containing nucleotide triphosphate hydrolases"/>
    <property type="match status" value="1"/>
</dbReference>
<dbReference type="PANTHER" id="PTHR33540">
    <property type="entry name" value="TRNA THREONYLCARBAMOYLADENOSINE BIOSYNTHESIS PROTEIN TSAE"/>
    <property type="match status" value="1"/>
</dbReference>
<keyword evidence="7" id="KW-0547">Nucleotide-binding</keyword>
<dbReference type="AlphaFoldDB" id="A0A432X7H9"/>
<dbReference type="OrthoDB" id="9800307at2"/>
<evidence type="ECO:0000313" key="12">
    <source>
        <dbReference type="Proteomes" id="UP000286976"/>
    </source>
</evidence>
<evidence type="ECO:0000256" key="2">
    <source>
        <dbReference type="ARBA" id="ARBA00007599"/>
    </source>
</evidence>
<keyword evidence="4" id="KW-0963">Cytoplasm</keyword>
<comment type="similarity">
    <text evidence="2">Belongs to the TsaE family.</text>
</comment>
<sequence>MKAIHLADEAATLALGAALANACEQAVVITLHGDLGMGKTTFSRGFIQALGHEGAVKSPTYTLVEPYQLQQWQVYHFDLYRLSDPEELEFMGIRDYFANDSLCLIEWPERGMGVLPSPDLAVHFSPARSDTGNPAREVRLEALTPAGEQLLKSSA</sequence>
<keyword evidence="5" id="KW-0819">tRNA processing</keyword>
<dbReference type="GO" id="GO:0002949">
    <property type="term" value="P:tRNA threonylcarbamoyladenosine modification"/>
    <property type="evidence" value="ECO:0007669"/>
    <property type="project" value="InterPro"/>
</dbReference>
<dbReference type="FunFam" id="3.40.50.300:FF:000406">
    <property type="entry name" value="tRNA (N6-adenosine(37)-N6)-threonylcarbamoyltransferase complex ATPase TsaE"/>
    <property type="match status" value="1"/>
</dbReference>
<dbReference type="InterPro" id="IPR027417">
    <property type="entry name" value="P-loop_NTPase"/>
</dbReference>
<dbReference type="NCBIfam" id="TIGR00150">
    <property type="entry name" value="T6A_YjeE"/>
    <property type="match status" value="1"/>
</dbReference>
<evidence type="ECO:0000256" key="4">
    <source>
        <dbReference type="ARBA" id="ARBA00022490"/>
    </source>
</evidence>
<dbReference type="GO" id="GO:0046872">
    <property type="term" value="F:metal ion binding"/>
    <property type="evidence" value="ECO:0007669"/>
    <property type="project" value="UniProtKB-KW"/>
</dbReference>
<organism evidence="11 12">
    <name type="scientific">Aliidiomarina taiwanensis</name>
    <dbReference type="NCBI Taxonomy" id="946228"/>
    <lineage>
        <taxon>Bacteria</taxon>
        <taxon>Pseudomonadati</taxon>
        <taxon>Pseudomonadota</taxon>
        <taxon>Gammaproteobacteria</taxon>
        <taxon>Alteromonadales</taxon>
        <taxon>Idiomarinaceae</taxon>
        <taxon>Aliidiomarina</taxon>
    </lineage>
</organism>
<evidence type="ECO:0000256" key="8">
    <source>
        <dbReference type="ARBA" id="ARBA00022840"/>
    </source>
</evidence>
<dbReference type="SUPFAM" id="SSF52540">
    <property type="entry name" value="P-loop containing nucleoside triphosphate hydrolases"/>
    <property type="match status" value="1"/>
</dbReference>
<keyword evidence="6" id="KW-0479">Metal-binding</keyword>
<protein>
    <recommendedName>
        <fullName evidence="3">tRNA threonylcarbamoyladenosine biosynthesis protein TsaE</fullName>
    </recommendedName>
    <alternativeName>
        <fullName evidence="10">t(6)A37 threonylcarbamoyladenosine biosynthesis protein TsaE</fullName>
    </alternativeName>
</protein>
<evidence type="ECO:0000256" key="10">
    <source>
        <dbReference type="ARBA" id="ARBA00032441"/>
    </source>
</evidence>
<evidence type="ECO:0000256" key="6">
    <source>
        <dbReference type="ARBA" id="ARBA00022723"/>
    </source>
</evidence>
<gene>
    <name evidence="11" type="ORF">CWE15_05075</name>
</gene>
<keyword evidence="11" id="KW-0808">Transferase</keyword>
<dbReference type="Proteomes" id="UP000286976">
    <property type="component" value="Unassembled WGS sequence"/>
</dbReference>
<reference evidence="11 12" key="1">
    <citation type="journal article" date="2011" name="Front. Microbiol.">
        <title>Genomic signatures of strain selection and enhancement in Bacillus atrophaeus var. globigii, a historical biowarfare simulant.</title>
        <authorList>
            <person name="Gibbons H.S."/>
            <person name="Broomall S.M."/>
            <person name="McNew L.A."/>
            <person name="Daligault H."/>
            <person name="Chapman C."/>
            <person name="Bruce D."/>
            <person name="Karavis M."/>
            <person name="Krepps M."/>
            <person name="McGregor P.A."/>
            <person name="Hong C."/>
            <person name="Park K.H."/>
            <person name="Akmal A."/>
            <person name="Feldman A."/>
            <person name="Lin J.S."/>
            <person name="Chang W.E."/>
            <person name="Higgs B.W."/>
            <person name="Demirev P."/>
            <person name="Lindquist J."/>
            <person name="Liem A."/>
            <person name="Fochler E."/>
            <person name="Read T.D."/>
            <person name="Tapia R."/>
            <person name="Johnson S."/>
            <person name="Bishop-Lilly K.A."/>
            <person name="Detter C."/>
            <person name="Han C."/>
            <person name="Sozhamannan S."/>
            <person name="Rosenzweig C.N."/>
            <person name="Skowronski E.W."/>
        </authorList>
    </citation>
    <scope>NUCLEOTIDE SEQUENCE [LARGE SCALE GENOMIC DNA]</scope>
    <source>
        <strain evidence="11 12">AIT1</strain>
    </source>
</reference>
<name>A0A432X7H9_9GAMM</name>